<dbReference type="SUPFAM" id="SSF53067">
    <property type="entry name" value="Actin-like ATPase domain"/>
    <property type="match status" value="2"/>
</dbReference>
<reference evidence="5 6" key="1">
    <citation type="submission" date="2014-12" db="EMBL/GenBank/DDBJ databases">
        <title>Genome sequencing of Alteromonas marina AD001.</title>
        <authorList>
            <person name="Adrian T.G.S."/>
            <person name="Chan K.G."/>
        </authorList>
    </citation>
    <scope>NUCLEOTIDE SEQUENCE [LARGE SCALE GENOMIC DNA]</scope>
    <source>
        <strain evidence="5 6">AD001</strain>
    </source>
</reference>
<dbReference type="PIRSF" id="PIRSF001267">
    <property type="entry name" value="Pyrophosphatase_GppA_Ppx"/>
    <property type="match status" value="1"/>
</dbReference>
<dbReference type="Gene3D" id="1.10.3210.10">
    <property type="entry name" value="Hypothetical protein af1432"/>
    <property type="match status" value="1"/>
</dbReference>
<proteinExistence type="inferred from homology"/>
<comment type="catalytic activity">
    <reaction evidence="2">
        <text>guanosine 3'-diphosphate 5'-triphosphate + H2O = guanosine 3',5'-bis(diphosphate) + phosphate + H(+)</text>
        <dbReference type="Rhea" id="RHEA:13073"/>
        <dbReference type="ChEBI" id="CHEBI:15377"/>
        <dbReference type="ChEBI" id="CHEBI:15378"/>
        <dbReference type="ChEBI" id="CHEBI:43474"/>
        <dbReference type="ChEBI" id="CHEBI:77828"/>
        <dbReference type="ChEBI" id="CHEBI:142410"/>
        <dbReference type="EC" id="3.6.1.40"/>
    </reaction>
</comment>
<dbReference type="Proteomes" id="UP000031197">
    <property type="component" value="Unassembled WGS sequence"/>
</dbReference>
<gene>
    <name evidence="2" type="primary">gppA</name>
    <name evidence="5" type="ORF">RJ41_08360</name>
</gene>
<feature type="domain" description="Ppx/GppA phosphatase N-terminal" evidence="3">
    <location>
        <begin position="29"/>
        <end position="310"/>
    </location>
</feature>
<evidence type="ECO:0000259" key="3">
    <source>
        <dbReference type="Pfam" id="PF02541"/>
    </source>
</evidence>
<accession>A0A0B3Y9S7</accession>
<evidence type="ECO:0000259" key="4">
    <source>
        <dbReference type="Pfam" id="PF21447"/>
    </source>
</evidence>
<dbReference type="GO" id="GO:0015949">
    <property type="term" value="P:nucleobase-containing small molecule interconversion"/>
    <property type="evidence" value="ECO:0007669"/>
    <property type="project" value="TreeGrafter"/>
</dbReference>
<evidence type="ECO:0000313" key="5">
    <source>
        <dbReference type="EMBL" id="KHT53693.1"/>
    </source>
</evidence>
<protein>
    <recommendedName>
        <fullName evidence="2">Guanosine-5'-triphosphate,3'-diphosphate pyrophosphatase</fullName>
        <ecNumber evidence="2">3.6.1.40</ecNumber>
    </recommendedName>
    <alternativeName>
        <fullName evidence="2">Guanosine pentaphosphate phosphohydrolase</fullName>
    </alternativeName>
    <alternativeName>
        <fullName evidence="2">pppGpp-5'-phosphohydrolase</fullName>
    </alternativeName>
</protein>
<dbReference type="RefSeq" id="WP_039219314.1">
    <property type="nucleotide sequence ID" value="NZ_JWLW01000013.1"/>
</dbReference>
<dbReference type="InterPro" id="IPR030673">
    <property type="entry name" value="PyroPPase_GppA_Ppx"/>
</dbReference>
<dbReference type="FunFam" id="3.30.420.40:FF:000023">
    <property type="entry name" value="Guanosine-5'-triphosphate,3'-diphosphate pyrophosphatase"/>
    <property type="match status" value="1"/>
</dbReference>
<organism evidence="5 6">
    <name type="scientific">Alteromonas marina</name>
    <dbReference type="NCBI Taxonomy" id="203795"/>
    <lineage>
        <taxon>Bacteria</taxon>
        <taxon>Pseudomonadati</taxon>
        <taxon>Pseudomonadota</taxon>
        <taxon>Gammaproteobacteria</taxon>
        <taxon>Alteromonadales</taxon>
        <taxon>Alteromonadaceae</taxon>
        <taxon>Alteromonas/Salinimonas group</taxon>
        <taxon>Alteromonas</taxon>
    </lineage>
</organism>
<dbReference type="EC" id="3.6.1.40" evidence="2"/>
<dbReference type="PANTHER" id="PTHR30005:SF0">
    <property type="entry name" value="RETROGRADE REGULATION PROTEIN 2"/>
    <property type="match status" value="1"/>
</dbReference>
<dbReference type="GO" id="GO:0015974">
    <property type="term" value="P:guanosine pentaphosphate catabolic process"/>
    <property type="evidence" value="ECO:0007669"/>
    <property type="project" value="InterPro"/>
</dbReference>
<sequence>MQAELQHDAQTYGEYYAAVDLGSNSFHMVIVHVVNGSVQIIGKIKQKVRLAAGLDDDLALDDVSMERGWQCLQVFSERLQDIPPSNIKIVATATLRLATNAHIFIRKAEEILNHKLEVISGEEEARQIYLGVAYTSANQGNSLVIDIGGASTEIIIGNDMQPIHLKSLDMGCVTFMERYFTGGKITEGNFENAKQAAHSLIANVSNAFLCFDWENCLGASGTPQAITEILVAQGISDAIRLDYLYHLEKQCIECGSIKTLDIDGLEDNRKAIFPSGLAILISLFEALNIKHMNISGGALREGLIYGMLDNVTENDRRQQTLNQAKQRYHIDKNHANSVRHVALGLCHQLCAQQNICHLDTETILGAAAQLHEIGLHIEYKRHHEHGEYILSHIDLPGFTRLQRSAIRDLVAQHRLTINTQIFEKYHEDYRPMLKGLLRILRIAVVLCLRRQNKHIPEVSLSCDDSKWTLTFPEGWLKSHPLINAELANECWLQHKAGCELVCK</sequence>
<keyword evidence="6" id="KW-1185">Reference proteome</keyword>
<comment type="function">
    <text evidence="2">Catalyzes the conversion of pppGpp to ppGpp. Guanosine pentaphosphate (pppGpp) is a cytoplasmic signaling molecule which together with ppGpp controls the 'stringent response', an adaptive process that allows bacteria to respond to amino acid starvation, resulting in the coordinated regulation of numerous cellular activities.</text>
</comment>
<feature type="domain" description="Ppx/GppA phosphatase C-terminal" evidence="4">
    <location>
        <begin position="317"/>
        <end position="489"/>
    </location>
</feature>
<name>A0A0B3Y9S7_9ALTE</name>
<dbReference type="GO" id="GO:0008894">
    <property type="term" value="F:guanosine-5'-triphosphate,3'-diphosphate diphosphatase activity"/>
    <property type="evidence" value="ECO:0007669"/>
    <property type="project" value="UniProtKB-UniRule"/>
</dbReference>
<dbReference type="Gene3D" id="3.30.420.40">
    <property type="match status" value="1"/>
</dbReference>
<comment type="pathway">
    <text evidence="2">Purine metabolism; ppGpp biosynthesis; ppGpp from GTP: step 2/2.</text>
</comment>
<dbReference type="FunFam" id="3.30.420.150:FF:000001">
    <property type="entry name" value="Guanosine-5'-triphosphate,3'-diphosphate pyrophosphatase"/>
    <property type="match status" value="1"/>
</dbReference>
<comment type="similarity">
    <text evidence="2">Belongs to the GppA/Ppx family. GppA subfamily.</text>
</comment>
<dbReference type="InterPro" id="IPR043129">
    <property type="entry name" value="ATPase_NBD"/>
</dbReference>
<evidence type="ECO:0000256" key="2">
    <source>
        <dbReference type="HAMAP-Rule" id="MF_01550"/>
    </source>
</evidence>
<evidence type="ECO:0000256" key="1">
    <source>
        <dbReference type="ARBA" id="ARBA00022801"/>
    </source>
</evidence>
<dbReference type="InterPro" id="IPR050273">
    <property type="entry name" value="GppA/Ppx_hydrolase"/>
</dbReference>
<dbReference type="AlphaFoldDB" id="A0A0B3Y9S7"/>
<dbReference type="OrthoDB" id="9793035at2"/>
<comment type="caution">
    <text evidence="5">The sequence shown here is derived from an EMBL/GenBank/DDBJ whole genome shotgun (WGS) entry which is preliminary data.</text>
</comment>
<dbReference type="HAMAP" id="MF_01550">
    <property type="entry name" value="GppA"/>
    <property type="match status" value="1"/>
</dbReference>
<dbReference type="EMBL" id="JWLW01000013">
    <property type="protein sequence ID" value="KHT53693.1"/>
    <property type="molecule type" value="Genomic_DNA"/>
</dbReference>
<evidence type="ECO:0000313" key="6">
    <source>
        <dbReference type="Proteomes" id="UP000031197"/>
    </source>
</evidence>
<dbReference type="InterPro" id="IPR003695">
    <property type="entry name" value="Ppx_GppA_N"/>
</dbReference>
<dbReference type="PANTHER" id="PTHR30005">
    <property type="entry name" value="EXOPOLYPHOSPHATASE"/>
    <property type="match status" value="1"/>
</dbReference>
<keyword evidence="1 2" id="KW-0378">Hydrolase</keyword>
<dbReference type="Pfam" id="PF21447">
    <property type="entry name" value="Ppx-GppA_III"/>
    <property type="match status" value="1"/>
</dbReference>
<dbReference type="InterPro" id="IPR048950">
    <property type="entry name" value="Ppx_GppA_C"/>
</dbReference>
<dbReference type="InterPro" id="IPR023709">
    <property type="entry name" value="Guo-5TP_3DP_PyrP"/>
</dbReference>
<dbReference type="SUPFAM" id="SSF109604">
    <property type="entry name" value="HD-domain/PDEase-like"/>
    <property type="match status" value="1"/>
</dbReference>
<dbReference type="Gene3D" id="3.30.420.150">
    <property type="entry name" value="Exopolyphosphatase. Domain 2"/>
    <property type="match status" value="1"/>
</dbReference>
<dbReference type="UniPathway" id="UPA00908">
    <property type="reaction ID" value="UER00885"/>
</dbReference>
<dbReference type="GO" id="GO:0015970">
    <property type="term" value="P:guanosine tetraphosphate biosynthetic process"/>
    <property type="evidence" value="ECO:0007669"/>
    <property type="project" value="UniProtKB-UniRule"/>
</dbReference>
<dbReference type="Pfam" id="PF02541">
    <property type="entry name" value="Ppx-GppA"/>
    <property type="match status" value="1"/>
</dbReference>